<sequence length="26" mass="2659">GKDTGVGGAAHRSHLGVLRRVDAETV</sequence>
<proteinExistence type="predicted"/>
<dbReference type="AlphaFoldDB" id="A0A383EPH9"/>
<organism evidence="1">
    <name type="scientific">marine metagenome</name>
    <dbReference type="NCBI Taxonomy" id="408172"/>
    <lineage>
        <taxon>unclassified sequences</taxon>
        <taxon>metagenomes</taxon>
        <taxon>ecological metagenomes</taxon>
    </lineage>
</organism>
<evidence type="ECO:0000313" key="1">
    <source>
        <dbReference type="EMBL" id="SVE58343.1"/>
    </source>
</evidence>
<gene>
    <name evidence="1" type="ORF">METZ01_LOCUS511197</name>
</gene>
<dbReference type="EMBL" id="UINC01227452">
    <property type="protein sequence ID" value="SVE58343.1"/>
    <property type="molecule type" value="Genomic_DNA"/>
</dbReference>
<accession>A0A383EPH9</accession>
<feature type="non-terminal residue" evidence="1">
    <location>
        <position position="26"/>
    </location>
</feature>
<protein>
    <submittedName>
        <fullName evidence="1">Uncharacterized protein</fullName>
    </submittedName>
</protein>
<name>A0A383EPH9_9ZZZZ</name>
<reference evidence="1" key="1">
    <citation type="submission" date="2018-05" db="EMBL/GenBank/DDBJ databases">
        <authorList>
            <person name="Lanie J.A."/>
            <person name="Ng W.-L."/>
            <person name="Kazmierczak K.M."/>
            <person name="Andrzejewski T.M."/>
            <person name="Davidsen T.M."/>
            <person name="Wayne K.J."/>
            <person name="Tettelin H."/>
            <person name="Glass J.I."/>
            <person name="Rusch D."/>
            <person name="Podicherti R."/>
            <person name="Tsui H.-C.T."/>
            <person name="Winkler M.E."/>
        </authorList>
    </citation>
    <scope>NUCLEOTIDE SEQUENCE</scope>
</reference>
<feature type="non-terminal residue" evidence="1">
    <location>
        <position position="1"/>
    </location>
</feature>